<sequence length="171" mass="19912">MADFEDNISNSNNILYSGDYEYVELGNSDIRDFFSNHLADDIKVLTKDSSIEFWGKYFSKKNKTVMQLDKDDWVLKVKWENIGYWTKDYDCNCISNVKNLLMKCINWEGNASIYFCSSCYNILKTSWSIFLDNWIEFITYNEDGAIIVAENKSEAVSFVAIGLIQIANRYI</sequence>
<dbReference type="InterPro" id="IPR021334">
    <property type="entry name" value="DUF2947"/>
</dbReference>
<dbReference type="OrthoDB" id="6687905at2"/>
<dbReference type="RefSeq" id="WP_014255813.1">
    <property type="nucleotide sequence ID" value="NC_016627.1"/>
</dbReference>
<proteinExistence type="predicted"/>
<accession>G8M2A1</accession>
<reference evidence="1 2" key="2">
    <citation type="journal article" date="2012" name="Stand. Genomic Sci.">
        <title>Complete Genome Sequence of Clostridium clariflavum DSM 19732.</title>
        <authorList>
            <person name="Izquierdo J.A."/>
            <person name="Goodwin L."/>
            <person name="Davenport K.W."/>
            <person name="Teshima H."/>
            <person name="Bruce D."/>
            <person name="Detter C."/>
            <person name="Tapia R."/>
            <person name="Han S."/>
            <person name="Land M."/>
            <person name="Hauser L."/>
            <person name="Jeffries C.D."/>
            <person name="Han J."/>
            <person name="Pitluck S."/>
            <person name="Nolan M."/>
            <person name="Chen A."/>
            <person name="Huntemann M."/>
            <person name="Mavromatis K."/>
            <person name="Mikhailova N."/>
            <person name="Liolios K."/>
            <person name="Woyke T."/>
            <person name="Lynd L.R."/>
        </authorList>
    </citation>
    <scope>NUCLEOTIDE SEQUENCE [LARGE SCALE GENOMIC DNA]</scope>
    <source>
        <strain evidence="2">DSM 19732 / NBRC 101661 / EBR45</strain>
    </source>
</reference>
<protein>
    <submittedName>
        <fullName evidence="1">Uncharacterized protein</fullName>
    </submittedName>
</protein>
<organism evidence="1 2">
    <name type="scientific">Acetivibrio clariflavus (strain DSM 19732 / NBRC 101661 / EBR45)</name>
    <name type="common">Clostridium clariflavum</name>
    <dbReference type="NCBI Taxonomy" id="720554"/>
    <lineage>
        <taxon>Bacteria</taxon>
        <taxon>Bacillati</taxon>
        <taxon>Bacillota</taxon>
        <taxon>Clostridia</taxon>
        <taxon>Eubacteriales</taxon>
        <taxon>Oscillospiraceae</taxon>
        <taxon>Acetivibrio</taxon>
    </lineage>
</organism>
<dbReference type="Pfam" id="PF11163">
    <property type="entry name" value="DUF2947"/>
    <property type="match status" value="1"/>
</dbReference>
<dbReference type="AlphaFoldDB" id="G8M2A1"/>
<reference evidence="2" key="1">
    <citation type="submission" date="2011-12" db="EMBL/GenBank/DDBJ databases">
        <title>Complete sequence of Clostridium clariflavum DSM 19732.</title>
        <authorList>
            <consortium name="US DOE Joint Genome Institute"/>
            <person name="Lucas S."/>
            <person name="Han J."/>
            <person name="Lapidus A."/>
            <person name="Cheng J.-F."/>
            <person name="Goodwin L."/>
            <person name="Pitluck S."/>
            <person name="Peters L."/>
            <person name="Teshima H."/>
            <person name="Detter J.C."/>
            <person name="Han C."/>
            <person name="Tapia R."/>
            <person name="Land M."/>
            <person name="Hauser L."/>
            <person name="Kyrpides N."/>
            <person name="Ivanova N."/>
            <person name="Pagani I."/>
            <person name="Kitzmiller T."/>
            <person name="Lynd L."/>
            <person name="Izquierdo J."/>
            <person name="Woyke T."/>
        </authorList>
    </citation>
    <scope>NUCLEOTIDE SEQUENCE [LARGE SCALE GENOMIC DNA]</scope>
    <source>
        <strain evidence="2">DSM 19732 / NBRC 101661 / EBR45</strain>
    </source>
</reference>
<dbReference type="HOGENOM" id="CLU_1560266_0_0_9"/>
<gene>
    <name evidence="1" type="ordered locus">Clocl_2701</name>
</gene>
<dbReference type="Proteomes" id="UP000005435">
    <property type="component" value="Chromosome"/>
</dbReference>
<name>G8M2A1_ACECE</name>
<dbReference type="STRING" id="720554.Clocl_2701"/>
<evidence type="ECO:0000313" key="2">
    <source>
        <dbReference type="Proteomes" id="UP000005435"/>
    </source>
</evidence>
<keyword evidence="2" id="KW-1185">Reference proteome</keyword>
<dbReference type="EMBL" id="CP003065">
    <property type="protein sequence ID" value="AEV69260.1"/>
    <property type="molecule type" value="Genomic_DNA"/>
</dbReference>
<dbReference type="KEGG" id="ccl:Clocl_2701"/>
<evidence type="ECO:0000313" key="1">
    <source>
        <dbReference type="EMBL" id="AEV69260.1"/>
    </source>
</evidence>